<protein>
    <recommendedName>
        <fullName evidence="4">MD-2-related lipid-recognition domain-containing protein</fullName>
    </recommendedName>
</protein>
<accession>A0A6L2Q2E2</accession>
<dbReference type="Proteomes" id="UP000502823">
    <property type="component" value="Unassembled WGS sequence"/>
</dbReference>
<dbReference type="SUPFAM" id="SSF81296">
    <property type="entry name" value="E set domains"/>
    <property type="match status" value="2"/>
</dbReference>
<dbReference type="InterPro" id="IPR003172">
    <property type="entry name" value="ML_dom"/>
</dbReference>
<keyword evidence="3" id="KW-0964">Secreted</keyword>
<dbReference type="InterPro" id="IPR014756">
    <property type="entry name" value="Ig_E-set"/>
</dbReference>
<dbReference type="GO" id="GO:0005576">
    <property type="term" value="C:extracellular region"/>
    <property type="evidence" value="ECO:0007669"/>
    <property type="project" value="UniProtKB-SubCell"/>
</dbReference>
<comment type="caution">
    <text evidence="5">The sequence shown here is derived from an EMBL/GenBank/DDBJ whole genome shotgun (WGS) entry which is preliminary data.</text>
</comment>
<reference evidence="6" key="1">
    <citation type="submission" date="2020-01" db="EMBL/GenBank/DDBJ databases">
        <title>Draft genome sequence of the Termite Coptotermes fromosanus.</title>
        <authorList>
            <person name="Itakura S."/>
            <person name="Yosikawa Y."/>
            <person name="Umezawa K."/>
        </authorList>
    </citation>
    <scope>NUCLEOTIDE SEQUENCE [LARGE SCALE GENOMIC DNA]</scope>
</reference>
<feature type="domain" description="MD-2-related lipid-recognition" evidence="4">
    <location>
        <begin position="31"/>
        <end position="156"/>
    </location>
</feature>
<dbReference type="FunFam" id="2.60.40.770:FF:000001">
    <property type="entry name" value="NPC intracellular cholesterol transporter 2"/>
    <property type="match status" value="2"/>
</dbReference>
<sequence length="348" mass="38258">MRITVAKTDIFQSIIRKLARPRTGYQNKRFVCVCDGVREGETGDSPLELRVLGCEEQPCVIKRGGDVNATVDFRASKNLKSLEAKVRATAFGLTIDYPLPEPDACKQLIDSACPLESGDVATYKLGIHLTEIIPEGLYRIHTTSLTSWSSCSNFMVDGLFSVFCSDHIYCAFVTASDDTGSCVIDIHAGHTDLRHKRKKVFFMPASVVVELRIINPDGAGADGSSENEPAPVELRVSNCDRPPCQLVRGKEMVAEVDFIPDHNITGLKTYVQAIVFGLPIDHTLPQTNACKSLLEKTCPLTKDEKVTYVLKVPILTLYPPIQLTVKHALIDTSTDQMVTCFKVVGKVV</sequence>
<dbReference type="InterPro" id="IPR039670">
    <property type="entry name" value="NPC2-like"/>
</dbReference>
<organism evidence="5 6">
    <name type="scientific">Coptotermes formosanus</name>
    <name type="common">Formosan subterranean termite</name>
    <dbReference type="NCBI Taxonomy" id="36987"/>
    <lineage>
        <taxon>Eukaryota</taxon>
        <taxon>Metazoa</taxon>
        <taxon>Ecdysozoa</taxon>
        <taxon>Arthropoda</taxon>
        <taxon>Hexapoda</taxon>
        <taxon>Insecta</taxon>
        <taxon>Pterygota</taxon>
        <taxon>Neoptera</taxon>
        <taxon>Polyneoptera</taxon>
        <taxon>Dictyoptera</taxon>
        <taxon>Blattodea</taxon>
        <taxon>Blattoidea</taxon>
        <taxon>Termitoidae</taxon>
        <taxon>Rhinotermitidae</taxon>
        <taxon>Coptotermes</taxon>
    </lineage>
</organism>
<comment type="similarity">
    <text evidence="2">Belongs to the NPC2 family.</text>
</comment>
<dbReference type="InParanoid" id="A0A6L2Q2E2"/>
<dbReference type="GO" id="GO:0015918">
    <property type="term" value="P:sterol transport"/>
    <property type="evidence" value="ECO:0007669"/>
    <property type="project" value="InterPro"/>
</dbReference>
<dbReference type="GO" id="GO:0032934">
    <property type="term" value="F:sterol binding"/>
    <property type="evidence" value="ECO:0007669"/>
    <property type="project" value="InterPro"/>
</dbReference>
<dbReference type="EMBL" id="BLKM01012978">
    <property type="protein sequence ID" value="GFG38090.1"/>
    <property type="molecule type" value="Genomic_DNA"/>
</dbReference>
<dbReference type="SMART" id="SM00737">
    <property type="entry name" value="ML"/>
    <property type="match status" value="2"/>
</dbReference>
<keyword evidence="6" id="KW-1185">Reference proteome</keyword>
<evidence type="ECO:0000259" key="4">
    <source>
        <dbReference type="SMART" id="SM00737"/>
    </source>
</evidence>
<dbReference type="OrthoDB" id="6489092at2759"/>
<evidence type="ECO:0000313" key="6">
    <source>
        <dbReference type="Proteomes" id="UP000502823"/>
    </source>
</evidence>
<evidence type="ECO:0000256" key="3">
    <source>
        <dbReference type="ARBA" id="ARBA00022525"/>
    </source>
</evidence>
<feature type="domain" description="MD-2-related lipid-recognition" evidence="4">
    <location>
        <begin position="213"/>
        <end position="345"/>
    </location>
</feature>
<evidence type="ECO:0000313" key="5">
    <source>
        <dbReference type="EMBL" id="GFG38090.1"/>
    </source>
</evidence>
<name>A0A6L2Q2E2_COPFO</name>
<evidence type="ECO:0000256" key="2">
    <source>
        <dbReference type="ARBA" id="ARBA00006370"/>
    </source>
</evidence>
<dbReference type="Gene3D" id="2.60.40.770">
    <property type="match status" value="2"/>
</dbReference>
<evidence type="ECO:0000256" key="1">
    <source>
        <dbReference type="ARBA" id="ARBA00004613"/>
    </source>
</evidence>
<comment type="subcellular location">
    <subcellularLocation>
        <location evidence="1">Secreted</location>
    </subcellularLocation>
</comment>
<dbReference type="AlphaFoldDB" id="A0A6L2Q2E2"/>
<dbReference type="PANTHER" id="PTHR11306">
    <property type="entry name" value="NIEMANN PICK TYPE C2 PROTEIN NPC2-RELATED"/>
    <property type="match status" value="1"/>
</dbReference>
<dbReference type="PANTHER" id="PTHR11306:SF36">
    <property type="entry name" value="NIEMANN-PICK TYPE C-2C-RELATED"/>
    <property type="match status" value="1"/>
</dbReference>
<gene>
    <name evidence="5" type="ORF">Cfor_10926</name>
</gene>
<proteinExistence type="inferred from homology"/>
<dbReference type="Pfam" id="PF02221">
    <property type="entry name" value="E1_DerP2_DerF2"/>
    <property type="match status" value="2"/>
</dbReference>